<dbReference type="AlphaFoldDB" id="A0A833M6L5"/>
<comment type="caution">
    <text evidence="1">The sequence shown here is derived from an EMBL/GenBank/DDBJ whole genome shotgun (WGS) entry which is preliminary data.</text>
</comment>
<protein>
    <submittedName>
        <fullName evidence="1">2-amino-4-ketopentanoate thiolase</fullName>
    </submittedName>
</protein>
<proteinExistence type="predicted"/>
<sequence length="102" mass="11565">MMVKKGTWVRIHDIVLTSAERSPNIPEDTKEVPLEMWTKGFLQGDAVVGDVVKVRTITGRDVKGKLVEANPHYDHDYGRFVPEILEIGLQLKELLWGGDDHE</sequence>
<reference evidence="1 2" key="1">
    <citation type="submission" date="2019-10" db="EMBL/GenBank/DDBJ databases">
        <title>Alkaliphilus serpentinus sp. nov. and Alkaliphilus pronyensis sp. nov., two novel anaerobic alkaliphilic species isolated from the serpentinized-hosted hydrothermal field of the Prony Bay (New Caledonia).</title>
        <authorList>
            <person name="Postec A."/>
        </authorList>
    </citation>
    <scope>NUCLEOTIDE SEQUENCE [LARGE SCALE GENOMIC DNA]</scope>
    <source>
        <strain evidence="1 2">LacT</strain>
    </source>
</reference>
<accession>A0A833M6L5</accession>
<dbReference type="RefSeq" id="WP_151866548.1">
    <property type="nucleotide sequence ID" value="NZ_WBZB01000040.1"/>
</dbReference>
<name>A0A833M6L5_9FIRM</name>
<evidence type="ECO:0000313" key="2">
    <source>
        <dbReference type="Proteomes" id="UP000465601"/>
    </source>
</evidence>
<dbReference type="InterPro" id="IPR047755">
    <property type="entry name" value="OrtA"/>
</dbReference>
<gene>
    <name evidence="1" type="ORF">F8153_11770</name>
</gene>
<dbReference type="NCBIfam" id="NF040739">
    <property type="entry name" value="ornith_OrtA"/>
    <property type="match status" value="1"/>
</dbReference>
<dbReference type="Proteomes" id="UP000465601">
    <property type="component" value="Unassembled WGS sequence"/>
</dbReference>
<dbReference type="Pfam" id="PF22010">
    <property type="entry name" value="OrtA"/>
    <property type="match status" value="1"/>
</dbReference>
<evidence type="ECO:0000313" key="1">
    <source>
        <dbReference type="EMBL" id="KAB3527653.1"/>
    </source>
</evidence>
<dbReference type="EMBL" id="WBZB01000040">
    <property type="protein sequence ID" value="KAB3527653.1"/>
    <property type="molecule type" value="Genomic_DNA"/>
</dbReference>
<keyword evidence="2" id="KW-1185">Reference proteome</keyword>
<organism evidence="1 2">
    <name type="scientific">Alkaliphilus serpentinus</name>
    <dbReference type="NCBI Taxonomy" id="1482731"/>
    <lineage>
        <taxon>Bacteria</taxon>
        <taxon>Bacillati</taxon>
        <taxon>Bacillota</taxon>
        <taxon>Clostridia</taxon>
        <taxon>Peptostreptococcales</taxon>
        <taxon>Natronincolaceae</taxon>
        <taxon>Alkaliphilus</taxon>
    </lineage>
</organism>
<dbReference type="OrthoDB" id="3712030at2"/>